<dbReference type="PANTHER" id="PTHR24305:SF227">
    <property type="entry name" value="P450, PUTATIVE (EUROFUNG)-RELATED"/>
    <property type="match status" value="1"/>
</dbReference>
<comment type="similarity">
    <text evidence="2">Belongs to the cytochrome P450 family.</text>
</comment>
<dbReference type="SUPFAM" id="SSF48264">
    <property type="entry name" value="Cytochrome P450"/>
    <property type="match status" value="1"/>
</dbReference>
<sequence>MTNALSSLTTDVISSIIFEEPSDYLGDPDFNDKWYETLKMGTLSVPLFKQMPWAVRITGIKHDGLIRYRFFLNRERLLVASPKALSEVLVTKSHMFEKPTAISRTLGRILGTGVVFAEGDEHKLQRRNLLPAFHFRHMKNLYPIIWSKARESVFSMMELCGSDTSAVLEVSSWASRCALDIIGVAGMGVNFGAIQNGNSPLVATYAQISSPTMQAKVALVLANFLPPWLINLAPIKHNGDMQAAANHIRAVCRDVIRETKQKIALKEEASATFVSIALKGGCFSDEGLVDQAMTILAAGHATTATTLTWAVYLLSRFPDKQARLRAEVRQSLPSVKEGCQVMSGDIDRLAYLNAVCSEVLRTHTPTPITTREAVCDTTIQGQAVPKGTRIIIAPWGTNVDPSLWGDDADQFRPERWLLDGAGADAVAEQPDPLSGPAPRKAGGGATSNYAFLTFLHGPRSCLGAGFARAELACLLAAWVGRFEFTLADERLADERNLEMVSFLLAPKPAHGLHLRIKVVDGW</sequence>
<evidence type="ECO:0000313" key="8">
    <source>
        <dbReference type="EMBL" id="KAJ6437467.1"/>
    </source>
</evidence>
<evidence type="ECO:0000256" key="2">
    <source>
        <dbReference type="ARBA" id="ARBA00010617"/>
    </source>
</evidence>
<dbReference type="GO" id="GO:0004497">
    <property type="term" value="F:monooxygenase activity"/>
    <property type="evidence" value="ECO:0007669"/>
    <property type="project" value="UniProtKB-KW"/>
</dbReference>
<keyword evidence="4 7" id="KW-0479">Metal-binding</keyword>
<dbReference type="PANTHER" id="PTHR24305">
    <property type="entry name" value="CYTOCHROME P450"/>
    <property type="match status" value="1"/>
</dbReference>
<dbReference type="InterPro" id="IPR002403">
    <property type="entry name" value="Cyt_P450_E_grp-IV"/>
</dbReference>
<proteinExistence type="inferred from homology"/>
<evidence type="ECO:0000256" key="3">
    <source>
        <dbReference type="ARBA" id="ARBA00022617"/>
    </source>
</evidence>
<evidence type="ECO:0000256" key="5">
    <source>
        <dbReference type="ARBA" id="ARBA00023004"/>
    </source>
</evidence>
<dbReference type="AlphaFoldDB" id="A0AB34FEJ4"/>
<dbReference type="GO" id="GO:0016705">
    <property type="term" value="F:oxidoreductase activity, acting on paired donors, with incorporation or reduction of molecular oxygen"/>
    <property type="evidence" value="ECO:0007669"/>
    <property type="project" value="InterPro"/>
</dbReference>
<evidence type="ECO:0000256" key="4">
    <source>
        <dbReference type="ARBA" id="ARBA00022723"/>
    </source>
</evidence>
<name>A0AB34FEJ4_9HYPO</name>
<evidence type="ECO:0000256" key="7">
    <source>
        <dbReference type="PIRSR" id="PIRSR602403-1"/>
    </source>
</evidence>
<dbReference type="Pfam" id="PF00067">
    <property type="entry name" value="p450"/>
    <property type="match status" value="1"/>
</dbReference>
<dbReference type="Gene3D" id="1.10.630.10">
    <property type="entry name" value="Cytochrome P450"/>
    <property type="match status" value="1"/>
</dbReference>
<dbReference type="GO" id="GO:0005506">
    <property type="term" value="F:iron ion binding"/>
    <property type="evidence" value="ECO:0007669"/>
    <property type="project" value="InterPro"/>
</dbReference>
<comment type="cofactor">
    <cofactor evidence="1 7">
        <name>heme</name>
        <dbReference type="ChEBI" id="CHEBI:30413"/>
    </cofactor>
</comment>
<dbReference type="PRINTS" id="PR00465">
    <property type="entry name" value="EP450IV"/>
</dbReference>
<gene>
    <name evidence="8" type="ORF">O9K51_10024</name>
</gene>
<keyword evidence="3 7" id="KW-0349">Heme</keyword>
<keyword evidence="6" id="KW-0560">Oxidoreductase</keyword>
<feature type="binding site" description="axial binding residue" evidence="7">
    <location>
        <position position="461"/>
    </location>
    <ligand>
        <name>heme</name>
        <dbReference type="ChEBI" id="CHEBI:30413"/>
    </ligand>
    <ligandPart>
        <name>Fe</name>
        <dbReference type="ChEBI" id="CHEBI:18248"/>
    </ligandPart>
</feature>
<dbReference type="Proteomes" id="UP001163105">
    <property type="component" value="Unassembled WGS sequence"/>
</dbReference>
<dbReference type="EMBL" id="JAQHRD010000012">
    <property type="protein sequence ID" value="KAJ6437467.1"/>
    <property type="molecule type" value="Genomic_DNA"/>
</dbReference>
<dbReference type="PRINTS" id="PR00385">
    <property type="entry name" value="P450"/>
</dbReference>
<dbReference type="GO" id="GO:0020037">
    <property type="term" value="F:heme binding"/>
    <property type="evidence" value="ECO:0007669"/>
    <property type="project" value="InterPro"/>
</dbReference>
<keyword evidence="9" id="KW-1185">Reference proteome</keyword>
<dbReference type="InterPro" id="IPR036396">
    <property type="entry name" value="Cyt_P450_sf"/>
</dbReference>
<accession>A0AB34FEJ4</accession>
<evidence type="ECO:0000256" key="6">
    <source>
        <dbReference type="ARBA" id="ARBA00023033"/>
    </source>
</evidence>
<organism evidence="8 9">
    <name type="scientific">Purpureocillium lavendulum</name>
    <dbReference type="NCBI Taxonomy" id="1247861"/>
    <lineage>
        <taxon>Eukaryota</taxon>
        <taxon>Fungi</taxon>
        <taxon>Dikarya</taxon>
        <taxon>Ascomycota</taxon>
        <taxon>Pezizomycotina</taxon>
        <taxon>Sordariomycetes</taxon>
        <taxon>Hypocreomycetidae</taxon>
        <taxon>Hypocreales</taxon>
        <taxon>Ophiocordycipitaceae</taxon>
        <taxon>Purpureocillium</taxon>
    </lineage>
</organism>
<comment type="caution">
    <text evidence="8">The sequence shown here is derived from an EMBL/GenBank/DDBJ whole genome shotgun (WGS) entry which is preliminary data.</text>
</comment>
<evidence type="ECO:0000256" key="1">
    <source>
        <dbReference type="ARBA" id="ARBA00001971"/>
    </source>
</evidence>
<dbReference type="InterPro" id="IPR001128">
    <property type="entry name" value="Cyt_P450"/>
</dbReference>
<dbReference type="InterPro" id="IPR050121">
    <property type="entry name" value="Cytochrome_P450_monoxygenase"/>
</dbReference>
<keyword evidence="6" id="KW-0503">Monooxygenase</keyword>
<dbReference type="CDD" id="cd11069">
    <property type="entry name" value="CYP_FUM15-like"/>
    <property type="match status" value="1"/>
</dbReference>
<evidence type="ECO:0000313" key="9">
    <source>
        <dbReference type="Proteomes" id="UP001163105"/>
    </source>
</evidence>
<keyword evidence="5 7" id="KW-0408">Iron</keyword>
<protein>
    <submittedName>
        <fullName evidence="8">Cytochrome P450</fullName>
    </submittedName>
</protein>
<reference evidence="8" key="1">
    <citation type="submission" date="2023-01" db="EMBL/GenBank/DDBJ databases">
        <title>The growth and conidiation of Purpureocillium lavendulum are regulated by nitrogen source and histone H3K14 acetylation.</title>
        <authorList>
            <person name="Tang P."/>
            <person name="Han J."/>
            <person name="Zhang C."/>
            <person name="Tang P."/>
            <person name="Qi F."/>
            <person name="Zhang K."/>
            <person name="Liang L."/>
        </authorList>
    </citation>
    <scope>NUCLEOTIDE SEQUENCE</scope>
    <source>
        <strain evidence="8">YMF1.00683</strain>
    </source>
</reference>